<feature type="region of interest" description="Disordered" evidence="3">
    <location>
        <begin position="111"/>
        <end position="288"/>
    </location>
</feature>
<comment type="caution">
    <text evidence="4">The sequence shown here is derived from an EMBL/GenBank/DDBJ whole genome shotgun (WGS) entry which is preliminary data.</text>
</comment>
<dbReference type="InterPro" id="IPR036322">
    <property type="entry name" value="WD40_repeat_dom_sf"/>
</dbReference>
<feature type="compositionally biased region" description="Acidic residues" evidence="3">
    <location>
        <begin position="1103"/>
        <end position="1113"/>
    </location>
</feature>
<proteinExistence type="inferred from homology"/>
<keyword evidence="2" id="KW-0853">WD repeat</keyword>
<reference evidence="4" key="1">
    <citation type="journal article" date="2020" name="Front. Microbiol.">
        <title>Gene regulatory networks of Penicillium echinulatum 2HH and Penicillium oxalicum 114-2 inferred by a computational biology approach.</title>
        <authorList>
            <person name="Lenz A.R."/>
            <person name="Galan-Vasquez E."/>
            <person name="Balbinot E."/>
            <person name="De Abreu F.P."/>
            <person name="De Oliveira N.S."/>
            <person name="Da Rosa L.O."/>
            <person name="De Avila E Silva S."/>
            <person name="Camassola M."/>
            <person name="Dillon A.J.P."/>
            <person name="Perez-Rueda E."/>
        </authorList>
    </citation>
    <scope>NUCLEOTIDE SEQUENCE</scope>
    <source>
        <strain evidence="4">S1M29</strain>
    </source>
</reference>
<protein>
    <recommendedName>
        <fullName evidence="6">WD40 repeat-like protein</fullName>
    </recommendedName>
</protein>
<sequence length="1129" mass="124361">MSHHSLYFTRGTPRCGLPAFTLDFSNVHALEALAERLRQQYTYGSPVPPRMPNSDQAEHGLSENNDRFGQKAQKWVPSQSMMEEVPLVTPTFSKPKPINIALGNGIPPISSALPHSSVQRPSPTQTAVPTDIATRDPITKDTTPVKEERSARNDVLTTITAKGSQVAPQSTISISQAQPSRPVTPATVRPADLRRSVALSNANRSQTSDEAHRLTPGTRHNSPARATSHKKQGSRMGSQSSMSSPDYRPSSPSSQSSKSPEPSLIAPSMHSASPSRRRSSRARGEPINYNLKKLSRKALAADFEDTLDFPYQSEGEAVNPVFDQPSPSAASPRQRSSRPRQSSAPRPSHPPRPSLHLRQTPQLRGHLDNLSDGQQSPRGPRRKGSLMKLLWTRELHGSRPNQDLLRATASSNLKPWKSWKGASNDVASVTFSPDGTRFAAGSTALSDQYNRANNLVYGEIPKNTLYELPDHNVPRRVNAAMADERLFPTVSTVQWVDQTFYTASYDQTVKIWDTQNLSATRVPNCTRTLQHDSGVLVMGVSSQMPHLVATGSTHQFHLWNLNDHRSGSQSLQIKRDHRQKANIVLGPTVLGWGEAPASKQYLVGGMAEQIPDNELDEKKRLQVAKNGHLGLWKVHESSVEVCRIRGFDSQNMFDLKWHQTQPRFAIGSTYSQAMNLPLRSKSVVQLYDIESGDRAVVTGKCACAAADINEVTFCPMDSTYVTASCTDGSTYVWDARFNQKPIHKLQHGPSVMTLNPLYARELVDFGVRVALWGTTMDQFYTGATDGYLKQWDIRRSTEDTLVANTVHLNDGITCGAFSADKSQLLLGDFGGGIHVLTCENADDDQSSFAFKPAPEPASTEEPGIPVANELLDSRQLIMHPVYGPVQGPSYKGPYAAWARGLPPMTPADQIKRTPLLGEFQARQFDGPPIYDRPELDAGSRRDLQCQFNLARARHARNSSLGLARVGRDASPRKRKRDYNTDYGGIEKDSQRHKSLSPSRRKSKKKKRKKLHRRSIHVITRIEDSVIDLTMDSGSDTEVIATNVNPAAAPVSNPVAEPPPVPVPVDEAPEVALAESGVDLPEAPVEHPGSRVVSLSPVIKVLDEDSEEDSEDYWWPESGHVDANLSPDEL</sequence>
<dbReference type="GO" id="GO:0031931">
    <property type="term" value="C:TORC1 complex"/>
    <property type="evidence" value="ECO:0007669"/>
    <property type="project" value="InterPro"/>
</dbReference>
<comment type="similarity">
    <text evidence="1">Belongs to the WD repeat LST8 family.</text>
</comment>
<feature type="repeat" description="WD" evidence="2">
    <location>
        <begin position="500"/>
        <end position="522"/>
    </location>
</feature>
<feature type="compositionally biased region" description="Basic residues" evidence="3">
    <location>
        <begin position="992"/>
        <end position="1013"/>
    </location>
</feature>
<dbReference type="Gene3D" id="2.130.10.10">
    <property type="entry name" value="YVTN repeat-like/Quinoprotein amine dehydrogenase"/>
    <property type="match status" value="1"/>
</dbReference>
<dbReference type="GO" id="GO:0031932">
    <property type="term" value="C:TORC2 complex"/>
    <property type="evidence" value="ECO:0007669"/>
    <property type="project" value="InterPro"/>
</dbReference>
<dbReference type="SUPFAM" id="SSF50978">
    <property type="entry name" value="WD40 repeat-like"/>
    <property type="match status" value="1"/>
</dbReference>
<evidence type="ECO:0000256" key="2">
    <source>
        <dbReference type="PROSITE-ProRule" id="PRU00221"/>
    </source>
</evidence>
<feature type="compositionally biased region" description="Low complexity" evidence="3">
    <location>
        <begin position="324"/>
        <end position="346"/>
    </location>
</feature>
<keyword evidence="5" id="KW-1185">Reference proteome</keyword>
<dbReference type="PROSITE" id="PS50082">
    <property type="entry name" value="WD_REPEATS_2"/>
    <property type="match status" value="1"/>
</dbReference>
<dbReference type="InterPro" id="IPR001680">
    <property type="entry name" value="WD40_rpt"/>
</dbReference>
<feature type="compositionally biased region" description="Polar residues" evidence="3">
    <location>
        <begin position="155"/>
        <end position="181"/>
    </location>
</feature>
<gene>
    <name evidence="4" type="ORF">PECM_001327</name>
</gene>
<evidence type="ECO:0000313" key="5">
    <source>
        <dbReference type="Proteomes" id="UP000631181"/>
    </source>
</evidence>
<feature type="region of interest" description="Disordered" evidence="3">
    <location>
        <begin position="317"/>
        <end position="359"/>
    </location>
</feature>
<dbReference type="GO" id="GO:0032956">
    <property type="term" value="P:regulation of actin cytoskeleton organization"/>
    <property type="evidence" value="ECO:0007669"/>
    <property type="project" value="TreeGrafter"/>
</dbReference>
<organism evidence="4 5">
    <name type="scientific">Penicillium ucsense</name>
    <dbReference type="NCBI Taxonomy" id="2839758"/>
    <lineage>
        <taxon>Eukaryota</taxon>
        <taxon>Fungi</taxon>
        <taxon>Dikarya</taxon>
        <taxon>Ascomycota</taxon>
        <taxon>Pezizomycotina</taxon>
        <taxon>Eurotiomycetes</taxon>
        <taxon>Eurotiomycetidae</taxon>
        <taxon>Eurotiales</taxon>
        <taxon>Aspergillaceae</taxon>
        <taxon>Penicillium</taxon>
    </lineage>
</organism>
<evidence type="ECO:0000256" key="3">
    <source>
        <dbReference type="SAM" id="MobiDB-lite"/>
    </source>
</evidence>
<dbReference type="PANTHER" id="PTHR19842">
    <property type="entry name" value="G BETA-LIKE PROTEIN GBL"/>
    <property type="match status" value="1"/>
</dbReference>
<dbReference type="InterPro" id="IPR015943">
    <property type="entry name" value="WD40/YVTN_repeat-like_dom_sf"/>
</dbReference>
<feature type="compositionally biased region" description="Low complexity" evidence="3">
    <location>
        <begin position="234"/>
        <end position="263"/>
    </location>
</feature>
<name>A0A8J8W0W6_9EURO</name>
<feature type="region of interest" description="Disordered" evidence="3">
    <location>
        <begin position="1103"/>
        <end position="1129"/>
    </location>
</feature>
<dbReference type="OrthoDB" id="10248252at2759"/>
<feature type="compositionally biased region" description="Polar residues" evidence="3">
    <location>
        <begin position="113"/>
        <end position="128"/>
    </location>
</feature>
<dbReference type="AlphaFoldDB" id="A0A8J8W0W6"/>
<dbReference type="EMBL" id="WIWV01000125">
    <property type="protein sequence ID" value="KAF7713294.1"/>
    <property type="molecule type" value="Genomic_DNA"/>
</dbReference>
<evidence type="ECO:0008006" key="6">
    <source>
        <dbReference type="Google" id="ProtNLM"/>
    </source>
</evidence>
<dbReference type="Proteomes" id="UP000631181">
    <property type="component" value="Unassembled WGS sequence"/>
</dbReference>
<dbReference type="InterPro" id="IPR037588">
    <property type="entry name" value="MLST8"/>
</dbReference>
<dbReference type="Pfam" id="PF00400">
    <property type="entry name" value="WD40"/>
    <property type="match status" value="2"/>
</dbReference>
<dbReference type="PANTHER" id="PTHR19842:SF2">
    <property type="entry name" value="WD REPEAT PROTEIN (AFU_ORTHOLOGUE AFUA_5G04300)"/>
    <property type="match status" value="1"/>
</dbReference>
<feature type="compositionally biased region" description="Basic and acidic residues" evidence="3">
    <location>
        <begin position="133"/>
        <end position="152"/>
    </location>
</feature>
<evidence type="ECO:0000313" key="4">
    <source>
        <dbReference type="EMBL" id="KAF7713294.1"/>
    </source>
</evidence>
<dbReference type="SMART" id="SM00320">
    <property type="entry name" value="WD40"/>
    <property type="match status" value="6"/>
</dbReference>
<dbReference type="GO" id="GO:0031929">
    <property type="term" value="P:TOR signaling"/>
    <property type="evidence" value="ECO:0007669"/>
    <property type="project" value="InterPro"/>
</dbReference>
<feature type="region of interest" description="Disordered" evidence="3">
    <location>
        <begin position="961"/>
        <end position="1013"/>
    </location>
</feature>
<feature type="region of interest" description="Disordered" evidence="3">
    <location>
        <begin position="43"/>
        <end position="63"/>
    </location>
</feature>
<accession>A0A8J8W0W6</accession>
<evidence type="ECO:0000256" key="1">
    <source>
        <dbReference type="ARBA" id="ARBA00009890"/>
    </source>
</evidence>